<dbReference type="Gene3D" id="1.10.287.1260">
    <property type="match status" value="1"/>
</dbReference>
<dbReference type="InterPro" id="IPR052702">
    <property type="entry name" value="MscS-like_channel"/>
</dbReference>
<keyword evidence="6 7" id="KW-0472">Membrane</keyword>
<comment type="similarity">
    <text evidence="2">Belongs to the MscS (TC 1.A.23) family.</text>
</comment>
<proteinExistence type="inferred from homology"/>
<evidence type="ECO:0000313" key="11">
    <source>
        <dbReference type="Proteomes" id="UP000186391"/>
    </source>
</evidence>
<dbReference type="Proteomes" id="UP000186391">
    <property type="component" value="Unassembled WGS sequence"/>
</dbReference>
<keyword evidence="5 7" id="KW-1133">Transmembrane helix</keyword>
<sequence length="539" mass="60229">MRKNRKFPQTRYSQLIQTTLIVLVLSISFLLTSAQAQSSVKYAPVAVDGRLVFRVSSNEQSKAQERANFISSQLQAVVKSQESPDIRIEQRNDSPIIIVNGRYLLTVTQNDAVSASSPEEQARIWVQEIEDAIQKAQNERGAEFIRNTSILSVVIVLMAVGVNRLLGILWQLTQQRLSQMLVSANSSTDNQVQNTSRFLLKAILISARVLLWVGVSLYITNLFPLTREWSYNITIRIISSLTSPIFSLGQKAYSLTDIFILIVLLLGLIIFAGATTNLLRSRILHRTRISRGAQEAIAIICKYAFISFGTIVLLQIWGLDLSSLTIVASALGVGIGFGFQDIAKNFGSGIVLLFERPIQVGDFIEVGEYMGTVEYIGARSVVIRTLDRISIIVPNSRFLETEVINWSHRNPVSRIHLPVGVAYGSDVNLVKTALIEAAVAHPEVLKLPQPQVFFKGFGESAIDFELLVWIDKPHQQTPIKSDIYFLIEACLRKHKIEVPFPQRDLNMRTGDLPIKLSPEIEQALLHLTQEINRNGKSVK</sequence>
<evidence type="ECO:0000259" key="8">
    <source>
        <dbReference type="Pfam" id="PF00924"/>
    </source>
</evidence>
<evidence type="ECO:0000256" key="3">
    <source>
        <dbReference type="ARBA" id="ARBA00022475"/>
    </source>
</evidence>
<dbReference type="Gene3D" id="3.30.70.100">
    <property type="match status" value="1"/>
</dbReference>
<dbReference type="InterPro" id="IPR023408">
    <property type="entry name" value="MscS_beta-dom_sf"/>
</dbReference>
<feature type="transmembrane region" description="Helical" evidence="7">
    <location>
        <begin position="150"/>
        <end position="170"/>
    </location>
</feature>
<dbReference type="InterPro" id="IPR011014">
    <property type="entry name" value="MscS_channel_TM-2"/>
</dbReference>
<protein>
    <submittedName>
        <fullName evidence="10">Mechanosensitive ion channel protein MscS</fullName>
    </submittedName>
</protein>
<accession>A0A1U7GUR9</accession>
<evidence type="ECO:0000256" key="4">
    <source>
        <dbReference type="ARBA" id="ARBA00022692"/>
    </source>
</evidence>
<name>A0A1U7GUR9_9CYAN</name>
<dbReference type="InterPro" id="IPR006685">
    <property type="entry name" value="MscS_channel_2nd"/>
</dbReference>
<feature type="transmembrane region" description="Helical" evidence="7">
    <location>
        <begin position="258"/>
        <end position="279"/>
    </location>
</feature>
<keyword evidence="3" id="KW-1003">Cell membrane</keyword>
<evidence type="ECO:0000259" key="9">
    <source>
        <dbReference type="Pfam" id="PF21082"/>
    </source>
</evidence>
<reference evidence="10 11" key="1">
    <citation type="submission" date="2016-11" db="EMBL/GenBank/DDBJ databases">
        <title>Draft Genome Sequences of Nine Cyanobacterial Strains from Diverse Habitats.</title>
        <authorList>
            <person name="Zhu T."/>
            <person name="Hou S."/>
            <person name="Lu X."/>
            <person name="Hess W.R."/>
        </authorList>
    </citation>
    <scope>NUCLEOTIDE SEQUENCE [LARGE SCALE GENOMIC DNA]</scope>
    <source>
        <strain evidence="10 11">NIES-592</strain>
    </source>
</reference>
<dbReference type="AlphaFoldDB" id="A0A1U7GUR9"/>
<dbReference type="InterPro" id="IPR006686">
    <property type="entry name" value="MscS_channel_CS"/>
</dbReference>
<dbReference type="Pfam" id="PF00924">
    <property type="entry name" value="MS_channel_2nd"/>
    <property type="match status" value="1"/>
</dbReference>
<dbReference type="SUPFAM" id="SSF82689">
    <property type="entry name" value="Mechanosensitive channel protein MscS (YggB), C-terminal domain"/>
    <property type="match status" value="1"/>
</dbReference>
<feature type="transmembrane region" description="Helical" evidence="7">
    <location>
        <begin position="300"/>
        <end position="318"/>
    </location>
</feature>
<evidence type="ECO:0000256" key="2">
    <source>
        <dbReference type="ARBA" id="ARBA00008017"/>
    </source>
</evidence>
<dbReference type="InterPro" id="IPR010920">
    <property type="entry name" value="LSM_dom_sf"/>
</dbReference>
<dbReference type="SUPFAM" id="SSF82861">
    <property type="entry name" value="Mechanosensitive channel protein MscS (YggB), transmembrane region"/>
    <property type="match status" value="1"/>
</dbReference>
<dbReference type="InterPro" id="IPR011066">
    <property type="entry name" value="MscS_channel_C_sf"/>
</dbReference>
<feature type="domain" description="Mechanosensitive ion channel MscS" evidence="8">
    <location>
        <begin position="341"/>
        <end position="408"/>
    </location>
</feature>
<comment type="subcellular location">
    <subcellularLocation>
        <location evidence="1">Cell membrane</location>
        <topology evidence="1">Multi-pass membrane protein</topology>
    </subcellularLocation>
</comment>
<gene>
    <name evidence="10" type="ORF">NIES592_20435</name>
</gene>
<evidence type="ECO:0000256" key="1">
    <source>
        <dbReference type="ARBA" id="ARBA00004651"/>
    </source>
</evidence>
<evidence type="ECO:0000256" key="5">
    <source>
        <dbReference type="ARBA" id="ARBA00022989"/>
    </source>
</evidence>
<dbReference type="PANTHER" id="PTHR30347:SF1">
    <property type="entry name" value="MECHANOSENSITIVE CHANNEL MSCK"/>
    <property type="match status" value="1"/>
</dbReference>
<dbReference type="Pfam" id="PF21082">
    <property type="entry name" value="MS_channel_3rd"/>
    <property type="match status" value="1"/>
</dbReference>
<dbReference type="PROSITE" id="PS01246">
    <property type="entry name" value="UPF0003"/>
    <property type="match status" value="1"/>
</dbReference>
<dbReference type="RefSeq" id="WP_073556738.1">
    <property type="nucleotide sequence ID" value="NZ_MRCA01000015.1"/>
</dbReference>
<dbReference type="GO" id="GO:0055085">
    <property type="term" value="P:transmembrane transport"/>
    <property type="evidence" value="ECO:0007669"/>
    <property type="project" value="InterPro"/>
</dbReference>
<dbReference type="GO" id="GO:0005886">
    <property type="term" value="C:plasma membrane"/>
    <property type="evidence" value="ECO:0007669"/>
    <property type="project" value="UniProtKB-SubCell"/>
</dbReference>
<evidence type="ECO:0000256" key="6">
    <source>
        <dbReference type="ARBA" id="ARBA00023136"/>
    </source>
</evidence>
<dbReference type="InterPro" id="IPR049278">
    <property type="entry name" value="MS_channel_C"/>
</dbReference>
<dbReference type="PANTHER" id="PTHR30347">
    <property type="entry name" value="POTASSIUM CHANNEL RELATED"/>
    <property type="match status" value="1"/>
</dbReference>
<organism evidence="10 11">
    <name type="scientific">Fischerella major NIES-592</name>
    <dbReference type="NCBI Taxonomy" id="210994"/>
    <lineage>
        <taxon>Bacteria</taxon>
        <taxon>Bacillati</taxon>
        <taxon>Cyanobacteriota</taxon>
        <taxon>Cyanophyceae</taxon>
        <taxon>Nostocales</taxon>
        <taxon>Hapalosiphonaceae</taxon>
        <taxon>Fischerella</taxon>
    </lineage>
</organism>
<dbReference type="Gene3D" id="2.30.30.60">
    <property type="match status" value="1"/>
</dbReference>
<dbReference type="EMBL" id="MRCA01000015">
    <property type="protein sequence ID" value="OKH11838.1"/>
    <property type="molecule type" value="Genomic_DNA"/>
</dbReference>
<feature type="transmembrane region" description="Helical" evidence="7">
    <location>
        <begin position="198"/>
        <end position="219"/>
    </location>
</feature>
<evidence type="ECO:0000313" key="10">
    <source>
        <dbReference type="EMBL" id="OKH11838.1"/>
    </source>
</evidence>
<keyword evidence="4 7" id="KW-0812">Transmembrane</keyword>
<dbReference type="SUPFAM" id="SSF50182">
    <property type="entry name" value="Sm-like ribonucleoproteins"/>
    <property type="match status" value="1"/>
</dbReference>
<evidence type="ECO:0000256" key="7">
    <source>
        <dbReference type="SAM" id="Phobius"/>
    </source>
</evidence>
<feature type="domain" description="Mechanosensitive ion channel MscS C-terminal" evidence="9">
    <location>
        <begin position="417"/>
        <end position="497"/>
    </location>
</feature>
<dbReference type="OrthoDB" id="9809206at2"/>
<comment type="caution">
    <text evidence="10">The sequence shown here is derived from an EMBL/GenBank/DDBJ whole genome shotgun (WGS) entry which is preliminary data.</text>
</comment>
<keyword evidence="11" id="KW-1185">Reference proteome</keyword>